<reference evidence="2" key="1">
    <citation type="submission" date="2016-06" db="EMBL/GenBank/DDBJ databases">
        <title>First high quality genome sequence of Plasmodium coatneyi using continuous long reads from single molecule, real-time sequencing.</title>
        <authorList>
            <person name="Chien J.-T."/>
            <person name="Pakala S.B."/>
            <person name="Geraldo J.A."/>
            <person name="Lapp S.A."/>
            <person name="Barnwell J.W."/>
            <person name="Kissinger J.C."/>
            <person name="Galinski M.R."/>
            <person name="Humphrey J.C."/>
        </authorList>
    </citation>
    <scope>NUCLEOTIDE SEQUENCE [LARGE SCALE GENOMIC DNA]</scope>
    <source>
        <strain evidence="2">Hackeri</strain>
    </source>
</reference>
<evidence type="ECO:0000313" key="2">
    <source>
        <dbReference type="Proteomes" id="UP000092716"/>
    </source>
</evidence>
<dbReference type="AlphaFoldDB" id="A0A1B1E782"/>
<feature type="non-terminal residue" evidence="1">
    <location>
        <position position="1"/>
    </location>
</feature>
<dbReference type="GeneID" id="30912274"/>
<evidence type="ECO:0000313" key="1">
    <source>
        <dbReference type="EMBL" id="ANQ10858.1"/>
    </source>
</evidence>
<accession>A0A1B1E782</accession>
<dbReference type="OrthoDB" id="6334211at2759"/>
<dbReference type="EMBL" id="CP016252">
    <property type="protein sequence ID" value="ANQ10858.1"/>
    <property type="molecule type" value="Genomic_DNA"/>
</dbReference>
<dbReference type="Proteomes" id="UP000092716">
    <property type="component" value="Chromosome 14"/>
</dbReference>
<dbReference type="RefSeq" id="XP_019917553.1">
    <property type="nucleotide sequence ID" value="XM_020062319.1"/>
</dbReference>
<dbReference type="KEGG" id="pcot:PCOAH_00055400"/>
<gene>
    <name evidence="1" type="ORF">PCOAH_00055400</name>
</gene>
<sequence length="100" mass="11773">EIHANKVAPSTVYTYIKMEEKDLNLIEKDSLDVETDNLKSENAKYMETHPELRDLLNDFISSVLLHTPVRMNKMATRCSLELRLCERKKRKKGHQRDTQK</sequence>
<organism evidence="1 2">
    <name type="scientific">Plasmodium coatneyi</name>
    <dbReference type="NCBI Taxonomy" id="208452"/>
    <lineage>
        <taxon>Eukaryota</taxon>
        <taxon>Sar</taxon>
        <taxon>Alveolata</taxon>
        <taxon>Apicomplexa</taxon>
        <taxon>Aconoidasida</taxon>
        <taxon>Haemosporida</taxon>
        <taxon>Plasmodiidae</taxon>
        <taxon>Plasmodium</taxon>
    </lineage>
</organism>
<proteinExistence type="predicted"/>
<name>A0A1B1E782_9APIC</name>
<protein>
    <submittedName>
        <fullName evidence="1">Uncharacterized protein</fullName>
    </submittedName>
</protein>
<keyword evidence="2" id="KW-1185">Reference proteome</keyword>
<dbReference type="VEuPathDB" id="PlasmoDB:PCOAH_00055400"/>